<organism evidence="2 3">
    <name type="scientific">Streptomyces olivoverticillatus</name>
    <dbReference type="NCBI Taxonomy" id="66427"/>
    <lineage>
        <taxon>Bacteria</taxon>
        <taxon>Bacillati</taxon>
        <taxon>Actinomycetota</taxon>
        <taxon>Actinomycetes</taxon>
        <taxon>Kitasatosporales</taxon>
        <taxon>Streptomycetaceae</taxon>
        <taxon>Streptomyces</taxon>
    </lineage>
</organism>
<gene>
    <name evidence="2" type="ORF">FHS39_003410</name>
</gene>
<evidence type="ECO:0008006" key="4">
    <source>
        <dbReference type="Google" id="ProtNLM"/>
    </source>
</evidence>
<reference evidence="2 3" key="1">
    <citation type="submission" date="2020-08" db="EMBL/GenBank/DDBJ databases">
        <title>Genomic Encyclopedia of Type Strains, Phase III (KMG-III): the genomes of soil and plant-associated and newly described type strains.</title>
        <authorList>
            <person name="Whitman W."/>
        </authorList>
    </citation>
    <scope>NUCLEOTIDE SEQUENCE [LARGE SCALE GENOMIC DNA]</scope>
    <source>
        <strain evidence="2 3">CECT 3266</strain>
    </source>
</reference>
<proteinExistence type="predicted"/>
<name>A0A7W7LRE2_9ACTN</name>
<sequence length="208" mass="20813">MKRTLWRTAAVTAAAAAGLWLPAAQALAETLPAQADYQAIAHPVAGRVGQTVEVELGVRNGGPGPAEAARAYEVTAPQGTTIVSPAGQQPCAAVSGGGRAYRCAIAAGFGSGERETVRFRVHIDAQVPDAEGWVRIVDPAGDPAPDPDPDPDNDAAPILVEVQGDAPVASDVGPAAEAASGTLLLATASGTALSAGAIALGAARRREN</sequence>
<keyword evidence="1" id="KW-0732">Signal</keyword>
<evidence type="ECO:0000256" key="1">
    <source>
        <dbReference type="SAM" id="SignalP"/>
    </source>
</evidence>
<feature type="signal peptide" evidence="1">
    <location>
        <begin position="1"/>
        <end position="28"/>
    </location>
</feature>
<evidence type="ECO:0000313" key="3">
    <source>
        <dbReference type="Proteomes" id="UP000556084"/>
    </source>
</evidence>
<dbReference type="EMBL" id="JACHJH010000004">
    <property type="protein sequence ID" value="MBB4894376.1"/>
    <property type="molecule type" value="Genomic_DNA"/>
</dbReference>
<dbReference type="RefSeq" id="WP_184350159.1">
    <property type="nucleotide sequence ID" value="NZ_JACHJH010000004.1"/>
</dbReference>
<dbReference type="AlphaFoldDB" id="A0A7W7LRE2"/>
<protein>
    <recommendedName>
        <fullName evidence="4">DUF11 domain-containing protein</fullName>
    </recommendedName>
</protein>
<accession>A0A7W7LRE2</accession>
<comment type="caution">
    <text evidence="2">The sequence shown here is derived from an EMBL/GenBank/DDBJ whole genome shotgun (WGS) entry which is preliminary data.</text>
</comment>
<evidence type="ECO:0000313" key="2">
    <source>
        <dbReference type="EMBL" id="MBB4894376.1"/>
    </source>
</evidence>
<keyword evidence="3" id="KW-1185">Reference proteome</keyword>
<feature type="chain" id="PRO_5031195764" description="DUF11 domain-containing protein" evidence="1">
    <location>
        <begin position="29"/>
        <end position="208"/>
    </location>
</feature>
<dbReference type="Proteomes" id="UP000556084">
    <property type="component" value="Unassembled WGS sequence"/>
</dbReference>